<dbReference type="GeneID" id="70242805"/>
<dbReference type="Proteomes" id="UP001201262">
    <property type="component" value="Unassembled WGS sequence"/>
</dbReference>
<proteinExistence type="predicted"/>
<dbReference type="AlphaFoldDB" id="A0AAD4L0G0"/>
<organism evidence="1 2">
    <name type="scientific">Talaromyces proteolyticus</name>
    <dbReference type="NCBI Taxonomy" id="1131652"/>
    <lineage>
        <taxon>Eukaryota</taxon>
        <taxon>Fungi</taxon>
        <taxon>Dikarya</taxon>
        <taxon>Ascomycota</taxon>
        <taxon>Pezizomycotina</taxon>
        <taxon>Eurotiomycetes</taxon>
        <taxon>Eurotiomycetidae</taxon>
        <taxon>Eurotiales</taxon>
        <taxon>Trichocomaceae</taxon>
        <taxon>Talaromyces</taxon>
        <taxon>Talaromyces sect. Bacilispori</taxon>
    </lineage>
</organism>
<evidence type="ECO:0000313" key="2">
    <source>
        <dbReference type="Proteomes" id="UP001201262"/>
    </source>
</evidence>
<keyword evidence="2" id="KW-1185">Reference proteome</keyword>
<gene>
    <name evidence="1" type="ORF">BGW36DRAFT_313388</name>
</gene>
<protein>
    <submittedName>
        <fullName evidence="1">Uncharacterized protein</fullName>
    </submittedName>
</protein>
<name>A0AAD4L0G0_9EURO</name>
<evidence type="ECO:0000313" key="1">
    <source>
        <dbReference type="EMBL" id="KAH8703964.1"/>
    </source>
</evidence>
<comment type="caution">
    <text evidence="1">The sequence shown here is derived from an EMBL/GenBank/DDBJ whole genome shotgun (WGS) entry which is preliminary data.</text>
</comment>
<feature type="non-terminal residue" evidence="1">
    <location>
        <position position="1"/>
    </location>
</feature>
<sequence length="64" mass="7328">QKDGPLGHTRQSLPHQPLWKEINQLSTSATRSPAATRYLLSTSVNPGHTNTHFEKIKARLYQYR</sequence>
<accession>A0AAD4L0G0</accession>
<reference evidence="1" key="1">
    <citation type="submission" date="2021-12" db="EMBL/GenBank/DDBJ databases">
        <title>Convergent genome expansion in fungi linked to evolution of root-endophyte symbiosis.</title>
        <authorList>
            <consortium name="DOE Joint Genome Institute"/>
            <person name="Ke Y.-H."/>
            <person name="Bonito G."/>
            <person name="Liao H.-L."/>
            <person name="Looney B."/>
            <person name="Rojas-Flechas A."/>
            <person name="Nash J."/>
            <person name="Hameed K."/>
            <person name="Schadt C."/>
            <person name="Martin F."/>
            <person name="Crous P.W."/>
            <person name="Miettinen O."/>
            <person name="Magnuson J.K."/>
            <person name="Labbe J."/>
            <person name="Jacobson D."/>
            <person name="Doktycz M.J."/>
            <person name="Veneault-Fourrey C."/>
            <person name="Kuo A."/>
            <person name="Mondo S."/>
            <person name="Calhoun S."/>
            <person name="Riley R."/>
            <person name="Ohm R."/>
            <person name="LaButti K."/>
            <person name="Andreopoulos B."/>
            <person name="Pangilinan J."/>
            <person name="Nolan M."/>
            <person name="Tritt A."/>
            <person name="Clum A."/>
            <person name="Lipzen A."/>
            <person name="Daum C."/>
            <person name="Barry K."/>
            <person name="Grigoriev I.V."/>
            <person name="Vilgalys R."/>
        </authorList>
    </citation>
    <scope>NUCLEOTIDE SEQUENCE</scope>
    <source>
        <strain evidence="1">PMI_201</strain>
    </source>
</reference>
<dbReference type="RefSeq" id="XP_046076982.1">
    <property type="nucleotide sequence ID" value="XM_046212518.1"/>
</dbReference>
<dbReference type="EMBL" id="JAJTJA010000002">
    <property type="protein sequence ID" value="KAH8703964.1"/>
    <property type="molecule type" value="Genomic_DNA"/>
</dbReference>